<accession>A0A8J4VIH8</accession>
<evidence type="ECO:0000313" key="3">
    <source>
        <dbReference type="Proteomes" id="UP000737018"/>
    </source>
</evidence>
<name>A0A8J4VIH8_9ROSI</name>
<sequence length="112" mass="12094">MKNNQSGIVREKGFHVDGLSPNTFPMVGKYQSPQVLVLDDTSHISLPSSMEHLNNVTSYGSDLCLGLPDLGIGSTFSDGFDLGSSSMAQNFGNDDDSSDFNLYPPSKKMRTS</sequence>
<proteinExistence type="predicted"/>
<protein>
    <submittedName>
        <fullName evidence="2">Uncharacterized protein</fullName>
    </submittedName>
</protein>
<gene>
    <name evidence="2" type="ORF">CMV_023885</name>
</gene>
<evidence type="ECO:0000313" key="2">
    <source>
        <dbReference type="EMBL" id="KAF3950354.1"/>
    </source>
</evidence>
<dbReference type="OrthoDB" id="10530322at2759"/>
<dbReference type="EMBL" id="JRKL02005517">
    <property type="protein sequence ID" value="KAF3950354.1"/>
    <property type="molecule type" value="Genomic_DNA"/>
</dbReference>
<feature type="region of interest" description="Disordered" evidence="1">
    <location>
        <begin position="87"/>
        <end position="112"/>
    </location>
</feature>
<evidence type="ECO:0000256" key="1">
    <source>
        <dbReference type="SAM" id="MobiDB-lite"/>
    </source>
</evidence>
<keyword evidence="3" id="KW-1185">Reference proteome</keyword>
<comment type="caution">
    <text evidence="2">The sequence shown here is derived from an EMBL/GenBank/DDBJ whole genome shotgun (WGS) entry which is preliminary data.</text>
</comment>
<organism evidence="2 3">
    <name type="scientific">Castanea mollissima</name>
    <name type="common">Chinese chestnut</name>
    <dbReference type="NCBI Taxonomy" id="60419"/>
    <lineage>
        <taxon>Eukaryota</taxon>
        <taxon>Viridiplantae</taxon>
        <taxon>Streptophyta</taxon>
        <taxon>Embryophyta</taxon>
        <taxon>Tracheophyta</taxon>
        <taxon>Spermatophyta</taxon>
        <taxon>Magnoliopsida</taxon>
        <taxon>eudicotyledons</taxon>
        <taxon>Gunneridae</taxon>
        <taxon>Pentapetalae</taxon>
        <taxon>rosids</taxon>
        <taxon>fabids</taxon>
        <taxon>Fagales</taxon>
        <taxon>Fagaceae</taxon>
        <taxon>Castanea</taxon>
    </lineage>
</organism>
<dbReference type="AlphaFoldDB" id="A0A8J4VIH8"/>
<dbReference type="Proteomes" id="UP000737018">
    <property type="component" value="Unassembled WGS sequence"/>
</dbReference>
<reference evidence="2" key="1">
    <citation type="submission" date="2020-03" db="EMBL/GenBank/DDBJ databases">
        <title>Castanea mollissima Vanexum genome sequencing.</title>
        <authorList>
            <person name="Staton M."/>
        </authorList>
    </citation>
    <scope>NUCLEOTIDE SEQUENCE</scope>
    <source>
        <tissue evidence="2">Leaf</tissue>
    </source>
</reference>